<accession>A0AAW0T036</accession>
<dbReference type="Pfam" id="PF13927">
    <property type="entry name" value="Ig_3"/>
    <property type="match status" value="1"/>
</dbReference>
<feature type="domain" description="Ig-like" evidence="1">
    <location>
        <begin position="75"/>
        <end position="169"/>
    </location>
</feature>
<dbReference type="PROSITE" id="PS50835">
    <property type="entry name" value="IG_LIKE"/>
    <property type="match status" value="1"/>
</dbReference>
<name>A0AAW0T036_SCYPA</name>
<evidence type="ECO:0000313" key="2">
    <source>
        <dbReference type="EMBL" id="KAK8380547.1"/>
    </source>
</evidence>
<dbReference type="InterPro" id="IPR007110">
    <property type="entry name" value="Ig-like_dom"/>
</dbReference>
<dbReference type="GO" id="GO:0032589">
    <property type="term" value="C:neuron projection membrane"/>
    <property type="evidence" value="ECO:0007669"/>
    <property type="project" value="TreeGrafter"/>
</dbReference>
<dbReference type="PANTHER" id="PTHR23279">
    <property type="entry name" value="DEFECTIVE PROBOSCIS EXTENSION RESPONSE DPR -RELATED"/>
    <property type="match status" value="1"/>
</dbReference>
<proteinExistence type="predicted"/>
<dbReference type="Proteomes" id="UP001487740">
    <property type="component" value="Unassembled WGS sequence"/>
</dbReference>
<dbReference type="SMART" id="SM00409">
    <property type="entry name" value="IG"/>
    <property type="match status" value="2"/>
</dbReference>
<sequence length="233" mass="25537">MRDQGVSEHVLSHVSLSFITLLPLLWRYTPLHLMGSPFWTLQVESPRAADSGVYECQVSTQPKMYRRFVFLVVVPSAEIQGTQQVYMKTGSDINITCVVSGHLRDSPITWYYSPLNQKAREVHAAGRGGVQLVTDKHAGTSWLLVDHATWRDAGNYTCAPMHARPASVVIHVVDEESPAAMQHDSGSAASPLLPSLLLLLLLAFWGAATSQLGCHYPAAAWLLPLPSTHLTAT</sequence>
<protein>
    <recommendedName>
        <fullName evidence="1">Ig-like domain-containing protein</fullName>
    </recommendedName>
</protein>
<dbReference type="InterPro" id="IPR013783">
    <property type="entry name" value="Ig-like_fold"/>
</dbReference>
<organism evidence="2 3">
    <name type="scientific">Scylla paramamosain</name>
    <name type="common">Mud crab</name>
    <dbReference type="NCBI Taxonomy" id="85552"/>
    <lineage>
        <taxon>Eukaryota</taxon>
        <taxon>Metazoa</taxon>
        <taxon>Ecdysozoa</taxon>
        <taxon>Arthropoda</taxon>
        <taxon>Crustacea</taxon>
        <taxon>Multicrustacea</taxon>
        <taxon>Malacostraca</taxon>
        <taxon>Eumalacostraca</taxon>
        <taxon>Eucarida</taxon>
        <taxon>Decapoda</taxon>
        <taxon>Pleocyemata</taxon>
        <taxon>Brachyura</taxon>
        <taxon>Eubrachyura</taxon>
        <taxon>Portunoidea</taxon>
        <taxon>Portunidae</taxon>
        <taxon>Portuninae</taxon>
        <taxon>Scylla</taxon>
    </lineage>
</organism>
<gene>
    <name evidence="2" type="ORF">O3P69_016857</name>
</gene>
<dbReference type="PANTHER" id="PTHR23279:SF41">
    <property type="entry name" value="DEFECTIVE PROBOSCIS EXTENSION RESPONSE 4-RELATED"/>
    <property type="match status" value="1"/>
</dbReference>
<dbReference type="EMBL" id="JARAKH010000042">
    <property type="protein sequence ID" value="KAK8380547.1"/>
    <property type="molecule type" value="Genomic_DNA"/>
</dbReference>
<dbReference type="Gene3D" id="2.60.40.10">
    <property type="entry name" value="Immunoglobulins"/>
    <property type="match status" value="2"/>
</dbReference>
<evidence type="ECO:0000313" key="3">
    <source>
        <dbReference type="Proteomes" id="UP001487740"/>
    </source>
</evidence>
<evidence type="ECO:0000259" key="1">
    <source>
        <dbReference type="PROSITE" id="PS50835"/>
    </source>
</evidence>
<dbReference type="InterPro" id="IPR003599">
    <property type="entry name" value="Ig_sub"/>
</dbReference>
<comment type="caution">
    <text evidence="2">The sequence shown here is derived from an EMBL/GenBank/DDBJ whole genome shotgun (WGS) entry which is preliminary data.</text>
</comment>
<dbReference type="SUPFAM" id="SSF48726">
    <property type="entry name" value="Immunoglobulin"/>
    <property type="match status" value="2"/>
</dbReference>
<reference evidence="2 3" key="1">
    <citation type="submission" date="2023-03" db="EMBL/GenBank/DDBJ databases">
        <title>High-quality genome of Scylla paramamosain provides insights in environmental adaptation.</title>
        <authorList>
            <person name="Zhang L."/>
        </authorList>
    </citation>
    <scope>NUCLEOTIDE SEQUENCE [LARGE SCALE GENOMIC DNA]</scope>
    <source>
        <strain evidence="2">LZ_2023a</strain>
        <tissue evidence="2">Muscle</tissue>
    </source>
</reference>
<dbReference type="InterPro" id="IPR036179">
    <property type="entry name" value="Ig-like_dom_sf"/>
</dbReference>
<dbReference type="InterPro" id="IPR037448">
    <property type="entry name" value="Zig-8"/>
</dbReference>
<keyword evidence="3" id="KW-1185">Reference proteome</keyword>
<dbReference type="GO" id="GO:0050808">
    <property type="term" value="P:synapse organization"/>
    <property type="evidence" value="ECO:0007669"/>
    <property type="project" value="TreeGrafter"/>
</dbReference>
<dbReference type="AlphaFoldDB" id="A0AAW0T036"/>